<feature type="signal peptide" evidence="1">
    <location>
        <begin position="1"/>
        <end position="19"/>
    </location>
</feature>
<reference evidence="2 3" key="1">
    <citation type="journal article" date="2012" name="Int. J. Syst. Evol. Microbiol.">
        <title>Flammeovirga pacifica sp. nov., isolated from deep-sea sediment.</title>
        <authorList>
            <person name="Xu H."/>
            <person name="Fu Y."/>
            <person name="Yang N."/>
            <person name="Ding Z."/>
            <person name="Lai Q."/>
            <person name="Zeng R."/>
        </authorList>
    </citation>
    <scope>NUCLEOTIDE SEQUENCE [LARGE SCALE GENOMIC DNA]</scope>
    <source>
        <strain evidence="3">DSM 24597 / LMG 26175 / WPAGA1</strain>
    </source>
</reference>
<sequence>MKKFTFIIATLLLSLSSFASETYLPFNGISYFFKASTNGTSATLMLENLEGEEVNFSITDTEGKVFMHKTVVASGKVREDINFVSLPEGKYNFKLKFEDKMMVREFYITSNKTAVMMNYQLATSNQKFKASIVEDQLHLIIGNNVKGFVKLNLRTEEGDTVYSTKFLAGAKNVKRFDLSSLPQGTYTTEMIIDGVSYSDSFSVL</sequence>
<dbReference type="Gene3D" id="2.60.40.3080">
    <property type="match status" value="1"/>
</dbReference>
<name>A0A1S1Z3Y5_FLAPC</name>
<keyword evidence="1" id="KW-0732">Signal</keyword>
<dbReference type="Proteomes" id="UP000179797">
    <property type="component" value="Unassembled WGS sequence"/>
</dbReference>
<gene>
    <name evidence="2" type="ORF">NH26_17190</name>
</gene>
<dbReference type="RefSeq" id="WP_044219946.1">
    <property type="nucleotide sequence ID" value="NZ_JRYR02000001.1"/>
</dbReference>
<dbReference type="OrthoDB" id="977990at2"/>
<evidence type="ECO:0000256" key="1">
    <source>
        <dbReference type="SAM" id="SignalP"/>
    </source>
</evidence>
<dbReference type="EMBL" id="JRYR02000001">
    <property type="protein sequence ID" value="OHX67951.1"/>
    <property type="molecule type" value="Genomic_DNA"/>
</dbReference>
<evidence type="ECO:0000313" key="3">
    <source>
        <dbReference type="Proteomes" id="UP000179797"/>
    </source>
</evidence>
<organism evidence="2 3">
    <name type="scientific">Flammeovirga pacifica</name>
    <dbReference type="NCBI Taxonomy" id="915059"/>
    <lineage>
        <taxon>Bacteria</taxon>
        <taxon>Pseudomonadati</taxon>
        <taxon>Bacteroidota</taxon>
        <taxon>Cytophagia</taxon>
        <taxon>Cytophagales</taxon>
        <taxon>Flammeovirgaceae</taxon>
        <taxon>Flammeovirga</taxon>
    </lineage>
</organism>
<evidence type="ECO:0000313" key="2">
    <source>
        <dbReference type="EMBL" id="OHX67951.1"/>
    </source>
</evidence>
<feature type="chain" id="PRO_5010276775" description="Secretion system C-terminal sorting domain-containing protein" evidence="1">
    <location>
        <begin position="20"/>
        <end position="204"/>
    </location>
</feature>
<comment type="caution">
    <text evidence="2">The sequence shown here is derived from an EMBL/GenBank/DDBJ whole genome shotgun (WGS) entry which is preliminary data.</text>
</comment>
<dbReference type="AlphaFoldDB" id="A0A1S1Z3Y5"/>
<proteinExistence type="predicted"/>
<keyword evidence="3" id="KW-1185">Reference proteome</keyword>
<protein>
    <recommendedName>
        <fullName evidence="4">Secretion system C-terminal sorting domain-containing protein</fullName>
    </recommendedName>
</protein>
<accession>A0A1S1Z3Y5</accession>
<evidence type="ECO:0008006" key="4">
    <source>
        <dbReference type="Google" id="ProtNLM"/>
    </source>
</evidence>